<comment type="function">
    <text evidence="8">Catalyzes the stereoinversion of LL-2,6-diaminopimelate (L,L-DAP) to meso-diaminopimelate (meso-DAP), a precursor of L-lysine and an essential component of the bacterial peptidoglycan.</text>
</comment>
<sequence>MLPTGALPFVKMHGLGNDFVVLDARGHAMPLDTDAVRLLGDRRRGIGFDQLITIEKSDRADAFMRIHNSDGGEVESCGNAARCIAALLMQETGRDAVTLDTLGGWLQARTGARGMVTVDMGEPRLGWRDIPLARELDTVTMDYTFAGVSGPGAVNVGNPHVVFFVPNAEAVPVGEIGPQIEHDPLFPQRINVEFAQILDPQTIRMRVWERGAGITKACGTGACATLVAAHRRGLAGRKADIVLDGGTLTIEWAADNHVYMTGPATEAFRGEIPPGFWTQSAAA</sequence>
<evidence type="ECO:0000256" key="2">
    <source>
        <dbReference type="ARBA" id="ARBA00010219"/>
    </source>
</evidence>
<dbReference type="GO" id="GO:0008837">
    <property type="term" value="F:diaminopimelate epimerase activity"/>
    <property type="evidence" value="ECO:0007669"/>
    <property type="project" value="UniProtKB-EC"/>
</dbReference>
<comment type="caution">
    <text evidence="10">The sequence shown here is derived from an EMBL/GenBank/DDBJ whole genome shotgun (WGS) entry which is preliminary data.</text>
</comment>
<dbReference type="EC" id="5.1.1.7" evidence="3 8"/>
<feature type="binding site" evidence="8">
    <location>
        <position position="17"/>
    </location>
    <ligand>
        <name>substrate</name>
    </ligand>
</feature>
<comment type="similarity">
    <text evidence="2 8">Belongs to the diaminopimelate epimerase family.</text>
</comment>
<organism evidence="10 11">
    <name type="scientific">Ferrovibrio xuzhouensis</name>
    <dbReference type="NCBI Taxonomy" id="1576914"/>
    <lineage>
        <taxon>Bacteria</taxon>
        <taxon>Pseudomonadati</taxon>
        <taxon>Pseudomonadota</taxon>
        <taxon>Alphaproteobacteria</taxon>
        <taxon>Rhodospirillales</taxon>
        <taxon>Rhodospirillaceae</taxon>
        <taxon>Ferrovibrio</taxon>
    </lineage>
</organism>
<dbReference type="PANTHER" id="PTHR31689">
    <property type="entry name" value="DIAMINOPIMELATE EPIMERASE, CHLOROPLASTIC"/>
    <property type="match status" value="1"/>
</dbReference>
<feature type="binding site" evidence="8">
    <location>
        <position position="50"/>
    </location>
    <ligand>
        <name>substrate</name>
    </ligand>
</feature>
<proteinExistence type="inferred from homology"/>
<feature type="site" description="Could be important to modulate the pK values of the two catalytic cysteine residues" evidence="8">
    <location>
        <position position="160"/>
    </location>
</feature>
<evidence type="ECO:0000256" key="1">
    <source>
        <dbReference type="ARBA" id="ARBA00005196"/>
    </source>
</evidence>
<evidence type="ECO:0000256" key="8">
    <source>
        <dbReference type="HAMAP-Rule" id="MF_00197"/>
    </source>
</evidence>
<feature type="site" description="Could be important to modulate the pK values of the two catalytic cysteine residues" evidence="8">
    <location>
        <position position="209"/>
    </location>
</feature>
<dbReference type="NCBIfam" id="TIGR00652">
    <property type="entry name" value="DapF"/>
    <property type="match status" value="1"/>
</dbReference>
<accession>A0ABV7VFK7</accession>
<keyword evidence="4 8" id="KW-0028">Amino-acid biosynthesis</keyword>
<feature type="active site" description="Proton acceptor" evidence="8">
    <location>
        <position position="218"/>
    </location>
</feature>
<dbReference type="Pfam" id="PF01678">
    <property type="entry name" value="DAP_epimerase"/>
    <property type="match status" value="2"/>
</dbReference>
<dbReference type="Proteomes" id="UP001595711">
    <property type="component" value="Unassembled WGS sequence"/>
</dbReference>
<feature type="binding site" evidence="8">
    <location>
        <position position="191"/>
    </location>
    <ligand>
        <name>substrate</name>
    </ligand>
</feature>
<dbReference type="RefSeq" id="WP_379726638.1">
    <property type="nucleotide sequence ID" value="NZ_JBHRYJ010000002.1"/>
</dbReference>
<dbReference type="HAMAP" id="MF_00197">
    <property type="entry name" value="DAP_epimerase"/>
    <property type="match status" value="1"/>
</dbReference>
<dbReference type="InterPro" id="IPR018510">
    <property type="entry name" value="DAP_epimerase_AS"/>
</dbReference>
<feature type="active site" evidence="9">
    <location>
        <position position="77"/>
    </location>
</feature>
<feature type="binding site" evidence="8">
    <location>
        <position position="158"/>
    </location>
    <ligand>
        <name>substrate</name>
    </ligand>
</feature>
<keyword evidence="8" id="KW-0963">Cytoplasm</keyword>
<gene>
    <name evidence="8 10" type="primary">dapF</name>
    <name evidence="10" type="ORF">ACFOOQ_12120</name>
</gene>
<feature type="binding site" evidence="8">
    <location>
        <begin position="209"/>
        <end position="210"/>
    </location>
    <ligand>
        <name>substrate</name>
    </ligand>
</feature>
<evidence type="ECO:0000256" key="6">
    <source>
        <dbReference type="ARBA" id="ARBA00023235"/>
    </source>
</evidence>
<name>A0ABV7VFK7_9PROT</name>
<evidence type="ECO:0000256" key="9">
    <source>
        <dbReference type="PROSITE-ProRule" id="PRU10125"/>
    </source>
</evidence>
<evidence type="ECO:0000313" key="11">
    <source>
        <dbReference type="Proteomes" id="UP001595711"/>
    </source>
</evidence>
<feature type="binding site" evidence="8">
    <location>
        <position position="68"/>
    </location>
    <ligand>
        <name>substrate</name>
    </ligand>
</feature>
<dbReference type="EMBL" id="JBHRYJ010000002">
    <property type="protein sequence ID" value="MFC3676295.1"/>
    <property type="molecule type" value="Genomic_DNA"/>
</dbReference>
<feature type="binding site" evidence="8">
    <location>
        <begin position="219"/>
        <end position="220"/>
    </location>
    <ligand>
        <name>substrate</name>
    </ligand>
</feature>
<dbReference type="InterPro" id="IPR001653">
    <property type="entry name" value="DAP_epimerase_DapF"/>
</dbReference>
<dbReference type="PROSITE" id="PS01326">
    <property type="entry name" value="DAP_EPIMERASE"/>
    <property type="match status" value="1"/>
</dbReference>
<protein>
    <recommendedName>
        <fullName evidence="3 8">Diaminopimelate epimerase</fullName>
        <shortName evidence="8">DAP epimerase</shortName>
        <ecNumber evidence="3 8">5.1.1.7</ecNumber>
    </recommendedName>
    <alternativeName>
        <fullName evidence="8">PLP-independent amino acid racemase</fullName>
    </alternativeName>
</protein>
<keyword evidence="11" id="KW-1185">Reference proteome</keyword>
<evidence type="ECO:0000256" key="5">
    <source>
        <dbReference type="ARBA" id="ARBA00023154"/>
    </source>
</evidence>
<evidence type="ECO:0000256" key="4">
    <source>
        <dbReference type="ARBA" id="ARBA00022605"/>
    </source>
</evidence>
<comment type="catalytic activity">
    <reaction evidence="7 8">
        <text>(2S,6S)-2,6-diaminopimelate = meso-2,6-diaminopimelate</text>
        <dbReference type="Rhea" id="RHEA:15393"/>
        <dbReference type="ChEBI" id="CHEBI:57609"/>
        <dbReference type="ChEBI" id="CHEBI:57791"/>
        <dbReference type="EC" id="5.1.1.7"/>
    </reaction>
</comment>
<evidence type="ECO:0000313" key="10">
    <source>
        <dbReference type="EMBL" id="MFC3676295.1"/>
    </source>
</evidence>
<evidence type="ECO:0000256" key="3">
    <source>
        <dbReference type="ARBA" id="ARBA00013080"/>
    </source>
</evidence>
<comment type="pathway">
    <text evidence="1 8">Amino-acid biosynthesis; L-lysine biosynthesis via DAP pathway; DL-2,6-diaminopimelate from LL-2,6-diaminopimelate: step 1/1.</text>
</comment>
<dbReference type="SUPFAM" id="SSF54506">
    <property type="entry name" value="Diaminopimelate epimerase-like"/>
    <property type="match status" value="2"/>
</dbReference>
<keyword evidence="6 8" id="KW-0413">Isomerase</keyword>
<comment type="subcellular location">
    <subcellularLocation>
        <location evidence="8">Cytoplasm</location>
    </subcellularLocation>
</comment>
<feature type="active site" description="Proton donor" evidence="8">
    <location>
        <position position="77"/>
    </location>
</feature>
<evidence type="ECO:0000256" key="7">
    <source>
        <dbReference type="ARBA" id="ARBA00051712"/>
    </source>
</evidence>
<dbReference type="Gene3D" id="3.10.310.10">
    <property type="entry name" value="Diaminopimelate Epimerase, Chain A, domain 1"/>
    <property type="match status" value="2"/>
</dbReference>
<dbReference type="PANTHER" id="PTHR31689:SF0">
    <property type="entry name" value="DIAMINOPIMELATE EPIMERASE"/>
    <property type="match status" value="1"/>
</dbReference>
<keyword evidence="5 8" id="KW-0457">Lysine biosynthesis</keyword>
<comment type="subunit">
    <text evidence="8">Homodimer.</text>
</comment>
<feature type="binding site" evidence="8">
    <location>
        <begin position="78"/>
        <end position="79"/>
    </location>
    <ligand>
        <name>substrate</name>
    </ligand>
</feature>
<reference evidence="11" key="1">
    <citation type="journal article" date="2019" name="Int. J. Syst. Evol. Microbiol.">
        <title>The Global Catalogue of Microorganisms (GCM) 10K type strain sequencing project: providing services to taxonomists for standard genome sequencing and annotation.</title>
        <authorList>
            <consortium name="The Broad Institute Genomics Platform"/>
            <consortium name="The Broad Institute Genome Sequencing Center for Infectious Disease"/>
            <person name="Wu L."/>
            <person name="Ma J."/>
        </authorList>
    </citation>
    <scope>NUCLEOTIDE SEQUENCE [LARGE SCALE GENOMIC DNA]</scope>
    <source>
        <strain evidence="11">KCTC 42182</strain>
    </source>
</reference>